<proteinExistence type="predicted"/>
<comment type="caution">
    <text evidence="2">The sequence shown here is derived from an EMBL/GenBank/DDBJ whole genome shotgun (WGS) entry which is preliminary data.</text>
</comment>
<evidence type="ECO:0000313" key="3">
    <source>
        <dbReference type="Proteomes" id="UP000265520"/>
    </source>
</evidence>
<dbReference type="EMBL" id="LXQA010175123">
    <property type="protein sequence ID" value="MCI29802.1"/>
    <property type="molecule type" value="Genomic_DNA"/>
</dbReference>
<evidence type="ECO:0000256" key="1">
    <source>
        <dbReference type="SAM" id="MobiDB-lite"/>
    </source>
</evidence>
<organism evidence="2 3">
    <name type="scientific">Trifolium medium</name>
    <dbReference type="NCBI Taxonomy" id="97028"/>
    <lineage>
        <taxon>Eukaryota</taxon>
        <taxon>Viridiplantae</taxon>
        <taxon>Streptophyta</taxon>
        <taxon>Embryophyta</taxon>
        <taxon>Tracheophyta</taxon>
        <taxon>Spermatophyta</taxon>
        <taxon>Magnoliopsida</taxon>
        <taxon>eudicotyledons</taxon>
        <taxon>Gunneridae</taxon>
        <taxon>Pentapetalae</taxon>
        <taxon>rosids</taxon>
        <taxon>fabids</taxon>
        <taxon>Fabales</taxon>
        <taxon>Fabaceae</taxon>
        <taxon>Papilionoideae</taxon>
        <taxon>50 kb inversion clade</taxon>
        <taxon>NPAAA clade</taxon>
        <taxon>Hologalegina</taxon>
        <taxon>IRL clade</taxon>
        <taxon>Trifolieae</taxon>
        <taxon>Trifolium</taxon>
    </lineage>
</organism>
<dbReference type="Proteomes" id="UP000265520">
    <property type="component" value="Unassembled WGS sequence"/>
</dbReference>
<feature type="region of interest" description="Disordered" evidence="1">
    <location>
        <begin position="1"/>
        <end position="59"/>
    </location>
</feature>
<feature type="compositionally biased region" description="Polar residues" evidence="1">
    <location>
        <begin position="38"/>
        <end position="58"/>
    </location>
</feature>
<protein>
    <submittedName>
        <fullName evidence="2">Ethylene-responsive transcription factor WRI1-like</fullName>
    </submittedName>
</protein>
<sequence>MKRSPPSSSSSSSSSIGFENPIQLEKKRGAKNPKKNLNLKSQNFKQKKNQTNGGSRRSSIYRGVTRWTGRFEAHLWDKSSWNNIQSKKGKQ</sequence>
<reference evidence="2 3" key="1">
    <citation type="journal article" date="2018" name="Front. Plant Sci.">
        <title>Red Clover (Trifolium pratense) and Zigzag Clover (T. medium) - A Picture of Genomic Similarities and Differences.</title>
        <authorList>
            <person name="Dluhosova J."/>
            <person name="Istvanek J."/>
            <person name="Nedelnik J."/>
            <person name="Repkova J."/>
        </authorList>
    </citation>
    <scope>NUCLEOTIDE SEQUENCE [LARGE SCALE GENOMIC DNA]</scope>
    <source>
        <strain evidence="3">cv. 10/8</strain>
        <tissue evidence="2">Leaf</tissue>
    </source>
</reference>
<accession>A0A392R138</accession>
<dbReference type="PANTHER" id="PTHR32467">
    <property type="entry name" value="AP2-LIKE ETHYLENE-RESPONSIVE TRANSCRIPTION FACTOR"/>
    <property type="match status" value="1"/>
</dbReference>
<feature type="compositionally biased region" description="Low complexity" evidence="1">
    <location>
        <begin position="1"/>
        <end position="15"/>
    </location>
</feature>
<dbReference type="AlphaFoldDB" id="A0A392R138"/>
<dbReference type="PANTHER" id="PTHR32467:SF97">
    <property type="entry name" value="ETHYLENE-RESPONSIVE TRANSCRIPTION FACTOR WRI1"/>
    <property type="match status" value="1"/>
</dbReference>
<name>A0A392R138_9FABA</name>
<evidence type="ECO:0000313" key="2">
    <source>
        <dbReference type="EMBL" id="MCI29802.1"/>
    </source>
</evidence>
<feature type="non-terminal residue" evidence="2">
    <location>
        <position position="91"/>
    </location>
</feature>
<keyword evidence="3" id="KW-1185">Reference proteome</keyword>